<dbReference type="STRING" id="1285928.SAMN04487894_109101"/>
<evidence type="ECO:0000313" key="5">
    <source>
        <dbReference type="EMBL" id="SDD45240.1"/>
    </source>
</evidence>
<reference evidence="6" key="1">
    <citation type="submission" date="2016-10" db="EMBL/GenBank/DDBJ databases">
        <authorList>
            <person name="Varghese N."/>
            <person name="Submissions S."/>
        </authorList>
    </citation>
    <scope>NUCLEOTIDE SEQUENCE [LARGE SCALE GENOMIC DNA]</scope>
    <source>
        <strain evidence="6">DSM 25811 / CCM 8410 / LMG 26954 / E90</strain>
    </source>
</reference>
<dbReference type="AlphaFoldDB" id="A0A1G6UV06"/>
<evidence type="ECO:0000259" key="2">
    <source>
        <dbReference type="Pfam" id="PF07583"/>
    </source>
</evidence>
<feature type="domain" description="DUF1549" evidence="2">
    <location>
        <begin position="251"/>
        <end position="457"/>
    </location>
</feature>
<organism evidence="5 6">
    <name type="scientific">Niabella drilacis (strain DSM 25811 / CCM 8410 / CCUG 62505 / LMG 26954 / E90)</name>
    <dbReference type="NCBI Taxonomy" id="1285928"/>
    <lineage>
        <taxon>Bacteria</taxon>
        <taxon>Pseudomonadati</taxon>
        <taxon>Bacteroidota</taxon>
        <taxon>Chitinophagia</taxon>
        <taxon>Chitinophagales</taxon>
        <taxon>Chitinophagaceae</taxon>
        <taxon>Niabella</taxon>
    </lineage>
</organism>
<evidence type="ECO:0000259" key="3">
    <source>
        <dbReference type="Pfam" id="PF07587"/>
    </source>
</evidence>
<dbReference type="Proteomes" id="UP000198757">
    <property type="component" value="Unassembled WGS sequence"/>
</dbReference>
<dbReference type="EMBL" id="FMZO01000009">
    <property type="protein sequence ID" value="SDD45240.1"/>
    <property type="molecule type" value="Genomic_DNA"/>
</dbReference>
<accession>A0A1G6UV06</accession>
<protein>
    <submittedName>
        <fullName evidence="5">Planctomycete cytochrome C</fullName>
    </submittedName>
</protein>
<dbReference type="Pfam" id="PF07587">
    <property type="entry name" value="PSD1"/>
    <property type="match status" value="1"/>
</dbReference>
<feature type="transmembrane region" description="Helical" evidence="1">
    <location>
        <begin position="95"/>
        <end position="114"/>
    </location>
</feature>
<dbReference type="Pfam" id="PF07583">
    <property type="entry name" value="PSCyt2"/>
    <property type="match status" value="1"/>
</dbReference>
<dbReference type="InterPro" id="IPR011429">
    <property type="entry name" value="Cyt_c_Planctomycete-type"/>
</dbReference>
<name>A0A1G6UV06_NIADE</name>
<gene>
    <name evidence="5" type="ORF">SAMN04487894_109101</name>
</gene>
<keyword evidence="1" id="KW-1133">Transmembrane helix</keyword>
<dbReference type="InterPro" id="IPR011444">
    <property type="entry name" value="DUF1549"/>
</dbReference>
<keyword evidence="6" id="KW-1185">Reference proteome</keyword>
<keyword evidence="1" id="KW-0472">Membrane</keyword>
<proteinExistence type="predicted"/>
<feature type="domain" description="Cytochrome C Planctomycete-type" evidence="4">
    <location>
        <begin position="138"/>
        <end position="200"/>
    </location>
</feature>
<sequence>MDKLIILPRVQVKSPPVPAPSCTGAAISRQKRDAAPQTMYTTLYICLQRMYRPRFLFAFARLKLFLNGRLCLNLLTENSFQNEYFYLKKMKITTTFASMIFVIVVFICLAAGCGHKKGTAKNKISYNYDVRPILSDKCFACHGPDKNKQEAGLRLDIEANAKAPLRETKGAFAIVPGKPGASELIKRITSTDPSYQMPSPESHLGLLNRNEIDILTRWIEEGARYEKHWAFIPPRKAALPETGHKEWAKNEIDYFTAEKMEEHHLRPNEEADKSTLLKRMSLDLTGLLPSLEMQQEFESDQSATAYEKAVDRLLASPQFGEKMAIHWLDISRYADSYGYQDDDIRTQWPYRDWVIHAFNSNMPYDQFLTWQLAGDLLPNAGKEQLLATAFLRNHKITEEGGVIPEEYRVEYAIDKVKTFSKGILAMTAECAQCHDHKYDPISQKDYYKLFAFFNNSKEQGLEGLVNSGPAKTPVLTLTTDDTKTLLSFINKKDTAGVRVSVMGELDTLRTTYVLNRGVYDQHGEVVTAGALRTVMDFDTTVYPANRLGLAQWTVNKKNPLTARVFVNQLWAQLFGKGIVKTIGDFGMQGNLPTHPQLLDWLAADFMEHGWNIKGLIKKMLLSATYRQSSKTSTENLEKDPDNVYYARAPRIRMPAESIRDMVLGSSGLLNKEIGGPSVKPYQPKGLWEAATSGRGALTAYAQDNGQELYRRGIYTFIKLTVPPPSMIIFDASNRDQCEVNRLTTNTPLQALIMMNDPTVLEASRVFAEKLSEKAGNADAAISTAFESILCRKPAAREMEILKKYYTDQLAVFRNKNEAAEKTMAVGEYPHSGNPAGITKAAALMRVINMIYNMEEAIVKA</sequence>
<keyword evidence="1" id="KW-0812">Transmembrane</keyword>
<dbReference type="PANTHER" id="PTHR35889:SF3">
    <property type="entry name" value="F-BOX DOMAIN-CONTAINING PROTEIN"/>
    <property type="match status" value="1"/>
</dbReference>
<evidence type="ECO:0000259" key="4">
    <source>
        <dbReference type="Pfam" id="PF07635"/>
    </source>
</evidence>
<dbReference type="InterPro" id="IPR022655">
    <property type="entry name" value="DUF1553"/>
</dbReference>
<evidence type="ECO:0000256" key="1">
    <source>
        <dbReference type="SAM" id="Phobius"/>
    </source>
</evidence>
<dbReference type="Pfam" id="PF07635">
    <property type="entry name" value="PSCyt1"/>
    <property type="match status" value="1"/>
</dbReference>
<feature type="domain" description="DUF1553" evidence="3">
    <location>
        <begin position="545"/>
        <end position="805"/>
    </location>
</feature>
<dbReference type="PANTHER" id="PTHR35889">
    <property type="entry name" value="CYCLOINULO-OLIGOSACCHARIDE FRUCTANOTRANSFERASE-RELATED"/>
    <property type="match status" value="1"/>
</dbReference>
<evidence type="ECO:0000313" key="6">
    <source>
        <dbReference type="Proteomes" id="UP000198757"/>
    </source>
</evidence>